<dbReference type="Gene3D" id="3.40.109.10">
    <property type="entry name" value="NADH Oxidase"/>
    <property type="match status" value="1"/>
</dbReference>
<dbReference type="SUPFAM" id="SSF55469">
    <property type="entry name" value="FMN-dependent nitroreductase-like"/>
    <property type="match status" value="1"/>
</dbReference>
<keyword evidence="11" id="KW-1185">Reference proteome</keyword>
<accession>A0A916TM86</accession>
<dbReference type="Proteomes" id="UP000605148">
    <property type="component" value="Unassembled WGS sequence"/>
</dbReference>
<feature type="domain" description="Nitroreductase" evidence="9">
    <location>
        <begin position="33"/>
        <end position="174"/>
    </location>
</feature>
<evidence type="ECO:0000259" key="9">
    <source>
        <dbReference type="Pfam" id="PF00881"/>
    </source>
</evidence>
<evidence type="ECO:0000256" key="8">
    <source>
        <dbReference type="PIRSR" id="PIRSR000232-1"/>
    </source>
</evidence>
<keyword evidence="5 7" id="KW-0560">Oxidoreductase</keyword>
<comment type="cofactor">
    <cofactor evidence="8">
        <name>FMN</name>
        <dbReference type="ChEBI" id="CHEBI:58210"/>
    </cofactor>
    <text evidence="8">Binds 1 FMN per subunit.</text>
</comment>
<comment type="similarity">
    <text evidence="1 7">Belongs to the nitroreductase family.</text>
</comment>
<evidence type="ECO:0000313" key="11">
    <source>
        <dbReference type="Proteomes" id="UP000605148"/>
    </source>
</evidence>
<dbReference type="PIRSF" id="PIRSF000232">
    <property type="entry name" value="YdjA"/>
    <property type="match status" value="1"/>
</dbReference>
<keyword evidence="2 7" id="KW-0285">Flavoprotein</keyword>
<evidence type="ECO:0000256" key="2">
    <source>
        <dbReference type="ARBA" id="ARBA00022630"/>
    </source>
</evidence>
<evidence type="ECO:0000256" key="7">
    <source>
        <dbReference type="PIRNR" id="PIRNR000232"/>
    </source>
</evidence>
<dbReference type="InterPro" id="IPR026021">
    <property type="entry name" value="YdjA-like"/>
</dbReference>
<name>A0A916TM86_9HYPH</name>
<dbReference type="EMBL" id="BMFA01000012">
    <property type="protein sequence ID" value="GGB59688.1"/>
    <property type="molecule type" value="Genomic_DNA"/>
</dbReference>
<reference evidence="10" key="1">
    <citation type="journal article" date="2014" name="Int. J. Syst. Evol. Microbiol.">
        <title>Complete genome sequence of Corynebacterium casei LMG S-19264T (=DSM 44701T), isolated from a smear-ripened cheese.</title>
        <authorList>
            <consortium name="US DOE Joint Genome Institute (JGI-PGF)"/>
            <person name="Walter F."/>
            <person name="Albersmeier A."/>
            <person name="Kalinowski J."/>
            <person name="Ruckert C."/>
        </authorList>
    </citation>
    <scope>NUCLEOTIDE SEQUENCE</scope>
    <source>
        <strain evidence="10">CGMCC 1.12426</strain>
    </source>
</reference>
<dbReference type="PANTHER" id="PTHR43821">
    <property type="entry name" value="NAD(P)H NITROREDUCTASE YDJA-RELATED"/>
    <property type="match status" value="1"/>
</dbReference>
<gene>
    <name evidence="10" type="ORF">GCM10011316_34660</name>
</gene>
<dbReference type="RefSeq" id="WP_150496887.1">
    <property type="nucleotide sequence ID" value="NZ_BMFA01000012.1"/>
</dbReference>
<feature type="binding site" evidence="8">
    <location>
        <position position="45"/>
    </location>
    <ligand>
        <name>FMN</name>
        <dbReference type="ChEBI" id="CHEBI:58210"/>
        <note>ligand shared between dimeric partners</note>
    </ligand>
</feature>
<evidence type="ECO:0000256" key="5">
    <source>
        <dbReference type="ARBA" id="ARBA00023002"/>
    </source>
</evidence>
<evidence type="ECO:0000256" key="6">
    <source>
        <dbReference type="ARBA" id="ARBA00023027"/>
    </source>
</evidence>
<dbReference type="GO" id="GO:0016491">
    <property type="term" value="F:oxidoreductase activity"/>
    <property type="evidence" value="ECO:0007669"/>
    <property type="project" value="UniProtKB-UniRule"/>
</dbReference>
<feature type="binding site" evidence="8">
    <location>
        <position position="49"/>
    </location>
    <ligand>
        <name>FMN</name>
        <dbReference type="ChEBI" id="CHEBI:58210"/>
        <note>ligand shared between dimeric partners</note>
    </ligand>
</feature>
<reference evidence="10" key="2">
    <citation type="submission" date="2020-09" db="EMBL/GenBank/DDBJ databases">
        <authorList>
            <person name="Sun Q."/>
            <person name="Zhou Y."/>
        </authorList>
    </citation>
    <scope>NUCLEOTIDE SEQUENCE</scope>
    <source>
        <strain evidence="10">CGMCC 1.12426</strain>
    </source>
</reference>
<organism evidence="10 11">
    <name type="scientific">Roseibium aquae</name>
    <dbReference type="NCBI Taxonomy" id="1323746"/>
    <lineage>
        <taxon>Bacteria</taxon>
        <taxon>Pseudomonadati</taxon>
        <taxon>Pseudomonadota</taxon>
        <taxon>Alphaproteobacteria</taxon>
        <taxon>Hyphomicrobiales</taxon>
        <taxon>Stappiaceae</taxon>
        <taxon>Roseibium</taxon>
    </lineage>
</organism>
<keyword evidence="6 7" id="KW-0520">NAD</keyword>
<dbReference type="InterPro" id="IPR000415">
    <property type="entry name" value="Nitroreductase-like"/>
</dbReference>
<comment type="caution">
    <text evidence="10">The sequence shown here is derived from an EMBL/GenBank/DDBJ whole genome shotgun (WGS) entry which is preliminary data.</text>
</comment>
<dbReference type="Pfam" id="PF00881">
    <property type="entry name" value="Nitroreductase"/>
    <property type="match status" value="1"/>
</dbReference>
<proteinExistence type="inferred from homology"/>
<dbReference type="OrthoDB" id="9804207at2"/>
<protein>
    <recommendedName>
        <fullName evidence="7">Putative NAD(P)H nitroreductase</fullName>
        <ecNumber evidence="7">1.-.-.-</ecNumber>
    </recommendedName>
</protein>
<dbReference type="EC" id="1.-.-.-" evidence="7"/>
<evidence type="ECO:0000256" key="4">
    <source>
        <dbReference type="ARBA" id="ARBA00022857"/>
    </source>
</evidence>
<feature type="binding site" description="in other chain" evidence="8">
    <location>
        <begin position="18"/>
        <end position="20"/>
    </location>
    <ligand>
        <name>FMN</name>
        <dbReference type="ChEBI" id="CHEBI:58210"/>
        <note>ligand shared between dimeric partners</note>
    </ligand>
</feature>
<evidence type="ECO:0000256" key="3">
    <source>
        <dbReference type="ARBA" id="ARBA00022643"/>
    </source>
</evidence>
<dbReference type="InterPro" id="IPR029479">
    <property type="entry name" value="Nitroreductase"/>
</dbReference>
<keyword evidence="4 7" id="KW-0521">NADP</keyword>
<dbReference type="PANTHER" id="PTHR43821:SF1">
    <property type="entry name" value="NAD(P)H NITROREDUCTASE YDJA-RELATED"/>
    <property type="match status" value="1"/>
</dbReference>
<keyword evidence="3 7" id="KW-0288">FMN</keyword>
<sequence>MTDILPKRPEVLDFLSMRRSHAALTIGGPGPGEAELEALLTIAARVPDHGKLSPWRFIIYRDEAARTRIGERLAELAEASQGALEPERREQELSRFTRAPLVVGVVSRAAVHPKIPVWEQELSAGAVCMNLINAALASGFAAQWLSEWYCFDEAASRFLGCGEGERFAGFIHIGSPTRAPAERARPVLSDIVSHWREA</sequence>
<dbReference type="AlphaFoldDB" id="A0A916TM86"/>
<dbReference type="InterPro" id="IPR052530">
    <property type="entry name" value="NAD(P)H_nitroreductase"/>
</dbReference>
<dbReference type="CDD" id="cd02135">
    <property type="entry name" value="YdjA-like"/>
    <property type="match status" value="1"/>
</dbReference>
<evidence type="ECO:0000313" key="10">
    <source>
        <dbReference type="EMBL" id="GGB59688.1"/>
    </source>
</evidence>
<feature type="binding site" description="in other chain" evidence="8">
    <location>
        <begin position="144"/>
        <end position="146"/>
    </location>
    <ligand>
        <name>FMN</name>
        <dbReference type="ChEBI" id="CHEBI:58210"/>
        <note>ligand shared between dimeric partners</note>
    </ligand>
</feature>
<evidence type="ECO:0000256" key="1">
    <source>
        <dbReference type="ARBA" id="ARBA00007118"/>
    </source>
</evidence>